<evidence type="ECO:0008006" key="4">
    <source>
        <dbReference type="Google" id="ProtNLM"/>
    </source>
</evidence>
<feature type="signal peptide" evidence="1">
    <location>
        <begin position="1"/>
        <end position="20"/>
    </location>
</feature>
<dbReference type="EMBL" id="PDND01000014">
    <property type="protein sequence ID" value="PGH35888.1"/>
    <property type="molecule type" value="Genomic_DNA"/>
</dbReference>
<protein>
    <recommendedName>
        <fullName evidence="4">Extracellular membrane protein CFEM domain-containing protein</fullName>
    </recommendedName>
</protein>
<dbReference type="AlphaFoldDB" id="A0A2B7ZRR8"/>
<comment type="caution">
    <text evidence="2">The sequence shown here is derived from an EMBL/GenBank/DDBJ whole genome shotgun (WGS) entry which is preliminary data.</text>
</comment>
<name>A0A2B7ZRR8_9EURO</name>
<proteinExistence type="predicted"/>
<keyword evidence="1" id="KW-0732">Signal</keyword>
<dbReference type="VEuPathDB" id="FungiDB:EMCG_04892"/>
<sequence length="101" mass="10888">MQFNTKIMALALLFAPLALAAPTDNTPPVALAESAVDLSVAESCAKAGAYRCKCDSIVRHCWIDVCNASRKWVLSAHCRERINPNHQPTCKGGPNDTAFCV</sequence>
<dbReference type="Proteomes" id="UP000226031">
    <property type="component" value="Unassembled WGS sequence"/>
</dbReference>
<evidence type="ECO:0000313" key="2">
    <source>
        <dbReference type="EMBL" id="PGH35888.1"/>
    </source>
</evidence>
<reference evidence="2 3" key="1">
    <citation type="submission" date="2017-10" db="EMBL/GenBank/DDBJ databases">
        <title>Comparative genomics in systemic dimorphic fungi from Ajellomycetaceae.</title>
        <authorList>
            <person name="Munoz J.F."/>
            <person name="Mcewen J.G."/>
            <person name="Clay O.K."/>
            <person name="Cuomo C.A."/>
        </authorList>
    </citation>
    <scope>NUCLEOTIDE SEQUENCE [LARGE SCALE GENOMIC DNA]</scope>
    <source>
        <strain evidence="2 3">UAMH4076</strain>
    </source>
</reference>
<evidence type="ECO:0000313" key="3">
    <source>
        <dbReference type="Proteomes" id="UP000226031"/>
    </source>
</evidence>
<organism evidence="2 3">
    <name type="scientific">[Emmonsia] crescens</name>
    <dbReference type="NCBI Taxonomy" id="73230"/>
    <lineage>
        <taxon>Eukaryota</taxon>
        <taxon>Fungi</taxon>
        <taxon>Dikarya</taxon>
        <taxon>Ascomycota</taxon>
        <taxon>Pezizomycotina</taxon>
        <taxon>Eurotiomycetes</taxon>
        <taxon>Eurotiomycetidae</taxon>
        <taxon>Onygenales</taxon>
        <taxon>Ajellomycetaceae</taxon>
        <taxon>Emergomyces</taxon>
    </lineage>
</organism>
<evidence type="ECO:0000256" key="1">
    <source>
        <dbReference type="SAM" id="SignalP"/>
    </source>
</evidence>
<gene>
    <name evidence="2" type="ORF">GX50_01213</name>
</gene>
<accession>A0A2B7ZRR8</accession>
<keyword evidence="3" id="KW-1185">Reference proteome</keyword>
<feature type="chain" id="PRO_5012180049" description="Extracellular membrane protein CFEM domain-containing protein" evidence="1">
    <location>
        <begin position="21"/>
        <end position="101"/>
    </location>
</feature>